<evidence type="ECO:0000313" key="2">
    <source>
        <dbReference type="EMBL" id="ASN70015.1"/>
    </source>
</evidence>
<name>A0A2H4J445_9CAUD</name>
<dbReference type="EMBL" id="MF417899">
    <property type="protein sequence ID" value="ASN69974.1"/>
    <property type="molecule type" value="Genomic_DNA"/>
</dbReference>
<accession>A0A2H4J445</accession>
<protein>
    <submittedName>
        <fullName evidence="1">Uncharacterized protein</fullName>
    </submittedName>
</protein>
<proteinExistence type="predicted"/>
<reference evidence="1" key="1">
    <citation type="submission" date="2017-06" db="EMBL/GenBank/DDBJ databases">
        <title>Novel phages from South African skin metaviromes.</title>
        <authorList>
            <person name="van Zyl L.J."/>
            <person name="Abrahams Y."/>
            <person name="Stander E.A."/>
            <person name="Kirby B.M."/>
            <person name="Clavaud C."/>
            <person name="Farcet C."/>
            <person name="Breton L."/>
            <person name="Trindade M.I."/>
        </authorList>
    </citation>
    <scope>NUCLEOTIDE SEQUENCE</scope>
</reference>
<gene>
    <name evidence="1" type="ORF">7S8_46</name>
    <name evidence="2" type="ORF">8AX1_21</name>
</gene>
<evidence type="ECO:0000313" key="1">
    <source>
        <dbReference type="EMBL" id="ASN69974.1"/>
    </source>
</evidence>
<sequence length="117" mass="14554">MSMTELEAIEILELINNVYDMKFNKIKYNLWVEQLTQYGDFDRTLHKTKKYIRESRYKPTIAQIIDRKPPEMESTVIPEEQTDKYRMQHDKEFREKRQQLRKQWQKMKEDWGLDDEY</sequence>
<dbReference type="Gene3D" id="1.10.8.200">
    <property type="entry name" value="Replisome organizer (g39p helicase loader/inhibitor protein)"/>
    <property type="match status" value="1"/>
</dbReference>
<dbReference type="EMBL" id="MF417900">
    <property type="protein sequence ID" value="ASN70015.1"/>
    <property type="molecule type" value="Genomic_DNA"/>
</dbReference>
<organism evidence="1">
    <name type="scientific">uncultured Caudovirales phage</name>
    <dbReference type="NCBI Taxonomy" id="2100421"/>
    <lineage>
        <taxon>Viruses</taxon>
        <taxon>Duplodnaviria</taxon>
        <taxon>Heunggongvirae</taxon>
        <taxon>Uroviricota</taxon>
        <taxon>Caudoviricetes</taxon>
        <taxon>Peduoviridae</taxon>
        <taxon>Maltschvirus</taxon>
        <taxon>Maltschvirus maltsch</taxon>
    </lineage>
</organism>